<dbReference type="EMBL" id="NBNE01011024">
    <property type="protein sequence ID" value="OWY96953.1"/>
    <property type="molecule type" value="Genomic_DNA"/>
</dbReference>
<evidence type="ECO:0000313" key="1">
    <source>
        <dbReference type="EMBL" id="OWY96953.1"/>
    </source>
</evidence>
<proteinExistence type="predicted"/>
<gene>
    <name evidence="1" type="ORF">PHMEG_00032642</name>
</gene>
<dbReference type="AlphaFoldDB" id="A0A225UV73"/>
<dbReference type="OrthoDB" id="141368at2759"/>
<comment type="caution">
    <text evidence="1">The sequence shown here is derived from an EMBL/GenBank/DDBJ whole genome shotgun (WGS) entry which is preliminary data.</text>
</comment>
<sequence length="95" mass="11407">RQTARDIWLPDGVLTDYQRWSIYRICTRTLNLYHAGWIAGRQCTYERCVSSPETIEHIVWKCGRAQRAWTRWIPLWLGHYPARIELTQLIPFIAY</sequence>
<evidence type="ECO:0000313" key="2">
    <source>
        <dbReference type="Proteomes" id="UP000198211"/>
    </source>
</evidence>
<protein>
    <submittedName>
        <fullName evidence="1">RxLR effector protein</fullName>
    </submittedName>
</protein>
<reference evidence="2" key="1">
    <citation type="submission" date="2017-03" db="EMBL/GenBank/DDBJ databases">
        <title>Phytopthora megakarya and P. palmivora, two closely related causual agents of cacao black pod achieved similar genome size and gene model numbers by different mechanisms.</title>
        <authorList>
            <person name="Ali S."/>
            <person name="Shao J."/>
            <person name="Larry D.J."/>
            <person name="Kronmiller B."/>
            <person name="Shen D."/>
            <person name="Strem M.D."/>
            <person name="Melnick R.L."/>
            <person name="Guiltinan M.J."/>
            <person name="Tyler B.M."/>
            <person name="Meinhardt L.W."/>
            <person name="Bailey B.A."/>
        </authorList>
    </citation>
    <scope>NUCLEOTIDE SEQUENCE [LARGE SCALE GENOMIC DNA]</scope>
    <source>
        <strain evidence="2">zdho120</strain>
    </source>
</reference>
<keyword evidence="2" id="KW-1185">Reference proteome</keyword>
<name>A0A225UV73_9STRA</name>
<dbReference type="Proteomes" id="UP000198211">
    <property type="component" value="Unassembled WGS sequence"/>
</dbReference>
<organism evidence="1 2">
    <name type="scientific">Phytophthora megakarya</name>
    <dbReference type="NCBI Taxonomy" id="4795"/>
    <lineage>
        <taxon>Eukaryota</taxon>
        <taxon>Sar</taxon>
        <taxon>Stramenopiles</taxon>
        <taxon>Oomycota</taxon>
        <taxon>Peronosporomycetes</taxon>
        <taxon>Peronosporales</taxon>
        <taxon>Peronosporaceae</taxon>
        <taxon>Phytophthora</taxon>
    </lineage>
</organism>
<feature type="non-terminal residue" evidence="1">
    <location>
        <position position="1"/>
    </location>
</feature>
<accession>A0A225UV73</accession>